<evidence type="ECO:0000256" key="2">
    <source>
        <dbReference type="SAM" id="SignalP"/>
    </source>
</evidence>
<proteinExistence type="predicted"/>
<dbReference type="AlphaFoldDB" id="A0A517YCP5"/>
<reference evidence="3 4" key="1">
    <citation type="submission" date="2019-02" db="EMBL/GenBank/DDBJ databases">
        <title>Deep-cultivation of Planctomycetes and their phenomic and genomic characterization uncovers novel biology.</title>
        <authorList>
            <person name="Wiegand S."/>
            <person name="Jogler M."/>
            <person name="Boedeker C."/>
            <person name="Pinto D."/>
            <person name="Vollmers J."/>
            <person name="Rivas-Marin E."/>
            <person name="Kohn T."/>
            <person name="Peeters S.H."/>
            <person name="Heuer A."/>
            <person name="Rast P."/>
            <person name="Oberbeckmann S."/>
            <person name="Bunk B."/>
            <person name="Jeske O."/>
            <person name="Meyerdierks A."/>
            <person name="Storesund J.E."/>
            <person name="Kallscheuer N."/>
            <person name="Luecker S."/>
            <person name="Lage O.M."/>
            <person name="Pohl T."/>
            <person name="Merkel B.J."/>
            <person name="Hornburger P."/>
            <person name="Mueller R.-W."/>
            <person name="Bruemmer F."/>
            <person name="Labrenz M."/>
            <person name="Spormann A.M."/>
            <person name="Op den Camp H."/>
            <person name="Overmann J."/>
            <person name="Amann R."/>
            <person name="Jetten M.S.M."/>
            <person name="Mascher T."/>
            <person name="Medema M.H."/>
            <person name="Devos D.P."/>
            <person name="Kaster A.-K."/>
            <person name="Ovreas L."/>
            <person name="Rohde M."/>
            <person name="Galperin M.Y."/>
            <person name="Jogler C."/>
        </authorList>
    </citation>
    <scope>NUCLEOTIDE SEQUENCE [LARGE SCALE GENOMIC DNA]</scope>
    <source>
        <strain evidence="3 4">ETA_A8</strain>
    </source>
</reference>
<feature type="region of interest" description="Disordered" evidence="1">
    <location>
        <begin position="481"/>
        <end position="523"/>
    </location>
</feature>
<evidence type="ECO:0000313" key="4">
    <source>
        <dbReference type="Proteomes" id="UP000315017"/>
    </source>
</evidence>
<organism evidence="3 4">
    <name type="scientific">Anatilimnocola aggregata</name>
    <dbReference type="NCBI Taxonomy" id="2528021"/>
    <lineage>
        <taxon>Bacteria</taxon>
        <taxon>Pseudomonadati</taxon>
        <taxon>Planctomycetota</taxon>
        <taxon>Planctomycetia</taxon>
        <taxon>Pirellulales</taxon>
        <taxon>Pirellulaceae</taxon>
        <taxon>Anatilimnocola</taxon>
    </lineage>
</organism>
<protein>
    <submittedName>
        <fullName evidence="3">Uncharacterized protein</fullName>
    </submittedName>
</protein>
<name>A0A517YCP5_9BACT</name>
<dbReference type="Proteomes" id="UP000315017">
    <property type="component" value="Chromosome"/>
</dbReference>
<sequence precursor="true">MLPPAAITSFQAFVASWLRRRCQVASFACGLLVFLCCCLSTKHCAAQAAWEFTPYEVKIWLSLPDDPTWQGAQFEQIRATLLGRAETTFGPLWNCEVLPAPALVAAELRQRMDELKSDQIVNAGPKLTGIDKIYLVGVNEDQGSLRILVREFDARAHQFSVVLARETPQRESLPWLIWDAIARAFTPIAKIERVEGPTIVARLRAGGLITTDESPAWIRAGAVLRPVIRRNDRMGEPLKGGIGLIPWTLLEVDKQESSLVTCRLHSGYKSPIPSKSNARTERLALLVQPQFPSTTLQLRARDASRSPLSGYEIWRKTSETDGELVGATDWRGNIELPQAATGALQTLLVRSGGQLLARLPIVPGQQLKMEASVVNDDGRLQAEGLIVALQSKIMDLEARRQITAARLRAKTKEGKFDEAQQLLDQFRALETRADLSRFLDQQNIKSIDPTTQKRIEKLVIDARSLLSKFLDPQLGVTLQRELQTAKSAPPKPPEPAPAPAPVPVPAPMPSPLPMPTEVSAPTP</sequence>
<dbReference type="EMBL" id="CP036274">
    <property type="protein sequence ID" value="QDU28000.1"/>
    <property type="molecule type" value="Genomic_DNA"/>
</dbReference>
<evidence type="ECO:0000313" key="3">
    <source>
        <dbReference type="EMBL" id="QDU28000.1"/>
    </source>
</evidence>
<gene>
    <name evidence="3" type="ORF">ETAA8_30920</name>
</gene>
<keyword evidence="2" id="KW-0732">Signal</keyword>
<accession>A0A517YCP5</accession>
<feature type="signal peptide" evidence="2">
    <location>
        <begin position="1"/>
        <end position="45"/>
    </location>
</feature>
<dbReference type="KEGG" id="aagg:ETAA8_30920"/>
<feature type="compositionally biased region" description="Pro residues" evidence="1">
    <location>
        <begin position="489"/>
        <end position="514"/>
    </location>
</feature>
<keyword evidence="4" id="KW-1185">Reference proteome</keyword>
<evidence type="ECO:0000256" key="1">
    <source>
        <dbReference type="SAM" id="MobiDB-lite"/>
    </source>
</evidence>
<feature type="chain" id="PRO_5022042134" evidence="2">
    <location>
        <begin position="46"/>
        <end position="523"/>
    </location>
</feature>